<name>A0A8S5V5T6_9CAUD</name>
<sequence>MSIEQMRAVLKKQYNGAYGWVSRVNQMSDAQVMAIYYRMLEAHQLSSGRT</sequence>
<evidence type="ECO:0000313" key="1">
    <source>
        <dbReference type="EMBL" id="DAG02113.1"/>
    </source>
</evidence>
<accession>A0A8S5V5T6</accession>
<organism evidence="1">
    <name type="scientific">Myoviridae sp. ct4uh47</name>
    <dbReference type="NCBI Taxonomy" id="2825032"/>
    <lineage>
        <taxon>Viruses</taxon>
        <taxon>Duplodnaviria</taxon>
        <taxon>Heunggongvirae</taxon>
        <taxon>Uroviricota</taxon>
        <taxon>Caudoviricetes</taxon>
    </lineage>
</organism>
<dbReference type="EMBL" id="BK016203">
    <property type="protein sequence ID" value="DAG02113.1"/>
    <property type="molecule type" value="Genomic_DNA"/>
</dbReference>
<reference evidence="1" key="1">
    <citation type="journal article" date="2021" name="Proc. Natl. Acad. Sci. U.S.A.">
        <title>A Catalog of Tens of Thousands of Viruses from Human Metagenomes Reveals Hidden Associations with Chronic Diseases.</title>
        <authorList>
            <person name="Tisza M.J."/>
            <person name="Buck C.B."/>
        </authorList>
    </citation>
    <scope>NUCLEOTIDE SEQUENCE</scope>
    <source>
        <strain evidence="1">Ct4uh47</strain>
    </source>
</reference>
<protein>
    <submittedName>
        <fullName evidence="1">Uncharacterized protein</fullName>
    </submittedName>
</protein>
<proteinExistence type="predicted"/>